<feature type="signal peptide" evidence="2">
    <location>
        <begin position="1"/>
        <end position="21"/>
    </location>
</feature>
<dbReference type="GeneID" id="93261385"/>
<name>A0AAX2J0Y0_KINKI</name>
<evidence type="ECO:0000313" key="3">
    <source>
        <dbReference type="EMBL" id="SQH23905.1"/>
    </source>
</evidence>
<proteinExistence type="predicted"/>
<dbReference type="RefSeq" id="WP_003787344.1">
    <property type="nucleotide sequence ID" value="NZ_CP091518.1"/>
</dbReference>
<dbReference type="EMBL" id="LS483426">
    <property type="protein sequence ID" value="SQH23905.1"/>
    <property type="molecule type" value="Genomic_DNA"/>
</dbReference>
<keyword evidence="2" id="KW-0732">Signal</keyword>
<dbReference type="Proteomes" id="UP000248598">
    <property type="component" value="Chromosome 1"/>
</dbReference>
<reference evidence="3 4" key="1">
    <citation type="submission" date="2018-06" db="EMBL/GenBank/DDBJ databases">
        <authorList>
            <consortium name="Pathogen Informatics"/>
            <person name="Doyle S."/>
        </authorList>
    </citation>
    <scope>NUCLEOTIDE SEQUENCE [LARGE SCALE GENOMIC DNA]</scope>
    <source>
        <strain evidence="3 4">NCTC10529</strain>
    </source>
</reference>
<feature type="compositionally biased region" description="Basic and acidic residues" evidence="1">
    <location>
        <begin position="86"/>
        <end position="97"/>
    </location>
</feature>
<protein>
    <recommendedName>
        <fullName evidence="5">Lipoprotein</fullName>
    </recommendedName>
</protein>
<evidence type="ECO:0000313" key="4">
    <source>
        <dbReference type="Proteomes" id="UP000248598"/>
    </source>
</evidence>
<dbReference type="PROSITE" id="PS51257">
    <property type="entry name" value="PROKAR_LIPOPROTEIN"/>
    <property type="match status" value="1"/>
</dbReference>
<gene>
    <name evidence="3" type="ORF">NCTC10529_00049</name>
</gene>
<dbReference type="AlphaFoldDB" id="A0AAX2J0Y0"/>
<sequence>MKNLLKNMSILAIALSVGACAGVDWTQTSYDSSRKTSNHRGFGDDVIASFGGLGGGASVRQQNGTSSQQNSSFSTQSQREQGSTMFDHRHNEQHNSSRSESTFSW</sequence>
<feature type="region of interest" description="Disordered" evidence="1">
    <location>
        <begin position="53"/>
        <end position="105"/>
    </location>
</feature>
<evidence type="ECO:0000256" key="2">
    <source>
        <dbReference type="SAM" id="SignalP"/>
    </source>
</evidence>
<organism evidence="3 4">
    <name type="scientific">Kingella kingae</name>
    <dbReference type="NCBI Taxonomy" id="504"/>
    <lineage>
        <taxon>Bacteria</taxon>
        <taxon>Pseudomonadati</taxon>
        <taxon>Pseudomonadota</taxon>
        <taxon>Betaproteobacteria</taxon>
        <taxon>Neisseriales</taxon>
        <taxon>Neisseriaceae</taxon>
        <taxon>Kingella</taxon>
    </lineage>
</organism>
<feature type="chain" id="PRO_5043331967" description="Lipoprotein" evidence="2">
    <location>
        <begin position="22"/>
        <end position="105"/>
    </location>
</feature>
<feature type="compositionally biased region" description="Low complexity" evidence="1">
    <location>
        <begin position="61"/>
        <end position="78"/>
    </location>
</feature>
<accession>A0AAX2J0Y0</accession>
<evidence type="ECO:0008006" key="5">
    <source>
        <dbReference type="Google" id="ProtNLM"/>
    </source>
</evidence>
<evidence type="ECO:0000256" key="1">
    <source>
        <dbReference type="SAM" id="MobiDB-lite"/>
    </source>
</evidence>